<dbReference type="AlphaFoldDB" id="A0A9Q5ZG18"/>
<dbReference type="InterPro" id="IPR053144">
    <property type="entry name" value="Acetyltransferase_Butenolide"/>
</dbReference>
<reference evidence="2 3" key="1">
    <citation type="submission" date="2015-02" db="EMBL/GenBank/DDBJ databases">
        <title>Nostoc linckia genome annotation.</title>
        <authorList>
            <person name="Zhou Z."/>
        </authorList>
    </citation>
    <scope>NUCLEOTIDE SEQUENCE [LARGE SCALE GENOMIC DNA]</scope>
    <source>
        <strain evidence="3">z8</strain>
    </source>
</reference>
<proteinExistence type="predicted"/>
<comment type="caution">
    <text evidence="2">The sequence shown here is derived from an EMBL/GenBank/DDBJ whole genome shotgun (WGS) entry which is preliminary data.</text>
</comment>
<evidence type="ECO:0000259" key="1">
    <source>
        <dbReference type="PROSITE" id="PS51186"/>
    </source>
</evidence>
<dbReference type="GO" id="GO:0016747">
    <property type="term" value="F:acyltransferase activity, transferring groups other than amino-acyl groups"/>
    <property type="evidence" value="ECO:0007669"/>
    <property type="project" value="InterPro"/>
</dbReference>
<evidence type="ECO:0000313" key="3">
    <source>
        <dbReference type="Proteomes" id="UP000222310"/>
    </source>
</evidence>
<dbReference type="EMBL" id="LAHD01000007">
    <property type="protein sequence ID" value="PHK06493.1"/>
    <property type="molecule type" value="Genomic_DNA"/>
</dbReference>
<dbReference type="Gene3D" id="3.40.630.30">
    <property type="match status" value="1"/>
</dbReference>
<feature type="domain" description="N-acetyltransferase" evidence="1">
    <location>
        <begin position="1"/>
        <end position="141"/>
    </location>
</feature>
<dbReference type="SUPFAM" id="SSF55729">
    <property type="entry name" value="Acyl-CoA N-acyltransferases (Nat)"/>
    <property type="match status" value="1"/>
</dbReference>
<dbReference type="InterPro" id="IPR000182">
    <property type="entry name" value="GNAT_dom"/>
</dbReference>
<name>A0A9Q5ZG18_NOSLI</name>
<dbReference type="PROSITE" id="PS51186">
    <property type="entry name" value="GNAT"/>
    <property type="match status" value="1"/>
</dbReference>
<dbReference type="PANTHER" id="PTHR43233:SF1">
    <property type="entry name" value="FAMILY N-ACETYLTRANSFERASE, PUTATIVE (AFU_ORTHOLOGUE AFUA_6G03350)-RELATED"/>
    <property type="match status" value="1"/>
</dbReference>
<dbReference type="PANTHER" id="PTHR43233">
    <property type="entry name" value="FAMILY N-ACETYLTRANSFERASE, PUTATIVE (AFU_ORTHOLOGUE AFUA_6G03350)-RELATED"/>
    <property type="match status" value="1"/>
</dbReference>
<sequence>MNEDLKHRFYINTDKSKLNIQMIHGFLQTSYWAENIPLEIVEKSIKNSLCFGLYEGEQQVGFARVITDYATSALLKDVFILEPYRGQGLGKWFVEYILEYPELEDVQRWMLGTRDAHGLYRRYGFKNLTEPERIMMRLSSKEEFRIQNSEFRIQNS</sequence>
<dbReference type="InterPro" id="IPR016181">
    <property type="entry name" value="Acyl_CoA_acyltransferase"/>
</dbReference>
<organism evidence="2 3">
    <name type="scientific">Nostoc linckia z8</name>
    <dbReference type="NCBI Taxonomy" id="1628746"/>
    <lineage>
        <taxon>Bacteria</taxon>
        <taxon>Bacillati</taxon>
        <taxon>Cyanobacteriota</taxon>
        <taxon>Cyanophyceae</taxon>
        <taxon>Nostocales</taxon>
        <taxon>Nostocaceae</taxon>
        <taxon>Nostoc</taxon>
    </lineage>
</organism>
<gene>
    <name evidence="2" type="ORF">VF08_04415</name>
</gene>
<dbReference type="Pfam" id="PF13508">
    <property type="entry name" value="Acetyltransf_7"/>
    <property type="match status" value="1"/>
</dbReference>
<dbReference type="GeneID" id="57093007"/>
<dbReference type="RefSeq" id="WP_099067088.1">
    <property type="nucleotide sequence ID" value="NZ_LAHD01000007.1"/>
</dbReference>
<evidence type="ECO:0000313" key="2">
    <source>
        <dbReference type="EMBL" id="PHK06493.1"/>
    </source>
</evidence>
<dbReference type="CDD" id="cd04301">
    <property type="entry name" value="NAT_SF"/>
    <property type="match status" value="1"/>
</dbReference>
<protein>
    <submittedName>
        <fullName evidence="2">GNAT family acetyltransferase</fullName>
    </submittedName>
</protein>
<accession>A0A9Q5ZG18</accession>
<dbReference type="Proteomes" id="UP000222310">
    <property type="component" value="Unassembled WGS sequence"/>
</dbReference>